<dbReference type="RefSeq" id="WP_163315136.1">
    <property type="nucleotide sequence ID" value="NZ_JAAGAA010000002.1"/>
</dbReference>
<feature type="transmembrane region" description="Helical" evidence="1">
    <location>
        <begin position="38"/>
        <end position="56"/>
    </location>
</feature>
<evidence type="ECO:0000313" key="4">
    <source>
        <dbReference type="Proteomes" id="UP000482578"/>
    </source>
</evidence>
<dbReference type="Proteomes" id="UP000482578">
    <property type="component" value="Unassembled WGS sequence"/>
</dbReference>
<dbReference type="InterPro" id="IPR006976">
    <property type="entry name" value="VanZ-like"/>
</dbReference>
<keyword evidence="1" id="KW-0472">Membrane</keyword>
<evidence type="ECO:0000259" key="2">
    <source>
        <dbReference type="Pfam" id="PF04892"/>
    </source>
</evidence>
<dbReference type="NCBIfam" id="NF037970">
    <property type="entry name" value="vanZ_1"/>
    <property type="match status" value="1"/>
</dbReference>
<keyword evidence="1" id="KW-0812">Transmembrane</keyword>
<keyword evidence="4" id="KW-1185">Reference proteome</keyword>
<feature type="domain" description="VanZ-like" evidence="2">
    <location>
        <begin position="33"/>
        <end position="108"/>
    </location>
</feature>
<feature type="transmembrane region" description="Helical" evidence="1">
    <location>
        <begin position="63"/>
        <end position="81"/>
    </location>
</feature>
<evidence type="ECO:0000313" key="3">
    <source>
        <dbReference type="EMBL" id="NDV11892.1"/>
    </source>
</evidence>
<reference evidence="3 4" key="1">
    <citation type="submission" date="2020-02" db="EMBL/GenBank/DDBJ databases">
        <authorList>
            <person name="Yang Z."/>
        </authorList>
    </citation>
    <scope>NUCLEOTIDE SEQUENCE [LARGE SCALE GENOMIC DNA]</scope>
    <source>
        <strain evidence="3 4">HX-7-9</strain>
    </source>
</reference>
<name>A0A6B2KNT2_9NEIS</name>
<proteinExistence type="predicted"/>
<keyword evidence="1" id="KW-1133">Transmembrane helix</keyword>
<protein>
    <recommendedName>
        <fullName evidence="2">VanZ-like domain-containing protein</fullName>
    </recommendedName>
</protein>
<evidence type="ECO:0000256" key="1">
    <source>
        <dbReference type="SAM" id="Phobius"/>
    </source>
</evidence>
<gene>
    <name evidence="3" type="ORF">GZH52_03650</name>
</gene>
<dbReference type="EMBL" id="JAAGAA010000002">
    <property type="protein sequence ID" value="NDV11892.1"/>
    <property type="molecule type" value="Genomic_DNA"/>
</dbReference>
<comment type="caution">
    <text evidence="3">The sequence shown here is derived from an EMBL/GenBank/DDBJ whole genome shotgun (WGS) entry which is preliminary data.</text>
</comment>
<organism evidence="3 4">
    <name type="scientific">Crenobacter caeni</name>
    <dbReference type="NCBI Taxonomy" id="2705474"/>
    <lineage>
        <taxon>Bacteria</taxon>
        <taxon>Pseudomonadati</taxon>
        <taxon>Pseudomonadota</taxon>
        <taxon>Betaproteobacteria</taxon>
        <taxon>Neisseriales</taxon>
        <taxon>Neisseriaceae</taxon>
        <taxon>Crenobacter</taxon>
    </lineage>
</organism>
<sequence length="122" mass="13592">MAASVPWRVLTLVWWGLSWWFLFKPGSGEPPPFEHYDKLGHFLLFFVQGLLLVPAWRARAWQLMSALALWAVLSELAQGAFTADRMADPFDALADMAGGACALALWWAVLGRSGKLLSFIGR</sequence>
<dbReference type="PANTHER" id="PTHR28008:SF1">
    <property type="entry name" value="DOMAIN PROTEIN, PUTATIVE (AFU_ORTHOLOGUE AFUA_3G10980)-RELATED"/>
    <property type="match status" value="1"/>
</dbReference>
<dbReference type="PANTHER" id="PTHR28008">
    <property type="entry name" value="DOMAIN PROTEIN, PUTATIVE (AFU_ORTHOLOGUE AFUA_3G10980)-RELATED"/>
    <property type="match status" value="1"/>
</dbReference>
<accession>A0A6B2KNT2</accession>
<feature type="transmembrane region" description="Helical" evidence="1">
    <location>
        <begin position="93"/>
        <end position="110"/>
    </location>
</feature>
<dbReference type="Pfam" id="PF04892">
    <property type="entry name" value="VanZ"/>
    <property type="match status" value="1"/>
</dbReference>
<dbReference type="AlphaFoldDB" id="A0A6B2KNT2"/>